<dbReference type="AlphaFoldDB" id="A0A2T5J190"/>
<comment type="caution">
    <text evidence="1">The sequence shown here is derived from an EMBL/GenBank/DDBJ whole genome shotgun (WGS) entry which is preliminary data.</text>
</comment>
<protein>
    <submittedName>
        <fullName evidence="1">Uncharacterized protein (TIGR02646 family)</fullName>
    </submittedName>
</protein>
<name>A0A2T5J190_9GAMM</name>
<accession>A0A2T5J190</accession>
<keyword evidence="2" id="KW-1185">Reference proteome</keyword>
<dbReference type="Gene3D" id="1.10.30.50">
    <property type="match status" value="1"/>
</dbReference>
<proteinExistence type="predicted"/>
<evidence type="ECO:0000313" key="1">
    <source>
        <dbReference type="EMBL" id="PTQ90158.1"/>
    </source>
</evidence>
<gene>
    <name evidence="1" type="ORF">C8N29_104203</name>
</gene>
<organism evidence="1 2">
    <name type="scientific">Agitococcus lubricus</name>
    <dbReference type="NCBI Taxonomy" id="1077255"/>
    <lineage>
        <taxon>Bacteria</taxon>
        <taxon>Pseudomonadati</taxon>
        <taxon>Pseudomonadota</taxon>
        <taxon>Gammaproteobacteria</taxon>
        <taxon>Moraxellales</taxon>
        <taxon>Moraxellaceae</taxon>
        <taxon>Agitococcus</taxon>
    </lineage>
</organism>
<dbReference type="RefSeq" id="WP_146164424.1">
    <property type="nucleotide sequence ID" value="NZ_QAON01000004.1"/>
</dbReference>
<sequence length="196" mass="23190">MRKLTRMAAPECWQKKEYQWNADYVAKVQESPSYKFVWRDSKTCFSCAKEQLMSMTQHNCAFCDGALGVESRKTIEHFRPKESFPQLAYVWDNLFSCCDVCQSEKLAQFDESLLKPDEPTYQFYHYFQVSFRTGEIQPSSIASQSHQQRAEITINLYQLNKLERCKARLKELHAFRPHEGDMLDDFNYRFFLEAAL</sequence>
<dbReference type="EMBL" id="QAON01000004">
    <property type="protein sequence ID" value="PTQ90158.1"/>
    <property type="molecule type" value="Genomic_DNA"/>
</dbReference>
<evidence type="ECO:0000313" key="2">
    <source>
        <dbReference type="Proteomes" id="UP000244223"/>
    </source>
</evidence>
<reference evidence="1 2" key="1">
    <citation type="submission" date="2018-04" db="EMBL/GenBank/DDBJ databases">
        <title>Genomic Encyclopedia of Archaeal and Bacterial Type Strains, Phase II (KMG-II): from individual species to whole genera.</title>
        <authorList>
            <person name="Goeker M."/>
        </authorList>
    </citation>
    <scope>NUCLEOTIDE SEQUENCE [LARGE SCALE GENOMIC DNA]</scope>
    <source>
        <strain evidence="1 2">DSM 5822</strain>
    </source>
</reference>
<dbReference type="OrthoDB" id="9811997at2"/>
<dbReference type="Proteomes" id="UP000244223">
    <property type="component" value="Unassembled WGS sequence"/>
</dbReference>